<evidence type="ECO:0000256" key="4">
    <source>
        <dbReference type="ARBA" id="ARBA00022679"/>
    </source>
</evidence>
<keyword evidence="4" id="KW-0808">Transferase</keyword>
<evidence type="ECO:0000313" key="7">
    <source>
        <dbReference type="EMBL" id="TNH44147.1"/>
    </source>
</evidence>
<dbReference type="Proteomes" id="UP000307592">
    <property type="component" value="Unassembled WGS sequence"/>
</dbReference>
<dbReference type="GO" id="GO:0043565">
    <property type="term" value="F:sequence-specific DNA binding"/>
    <property type="evidence" value="ECO:0007669"/>
    <property type="project" value="TreeGrafter"/>
</dbReference>
<dbReference type="PANTHER" id="PTHR30481">
    <property type="entry name" value="DNA ADENINE METHYLASE"/>
    <property type="match status" value="1"/>
</dbReference>
<keyword evidence="5" id="KW-0949">S-adenosyl-L-methionine</keyword>
<evidence type="ECO:0000256" key="3">
    <source>
        <dbReference type="ARBA" id="ARBA00022603"/>
    </source>
</evidence>
<dbReference type="InterPro" id="IPR023095">
    <property type="entry name" value="Ade_MeTrfase_dom_2"/>
</dbReference>
<evidence type="ECO:0000256" key="1">
    <source>
        <dbReference type="ARBA" id="ARBA00006594"/>
    </source>
</evidence>
<dbReference type="InterPro" id="IPR012263">
    <property type="entry name" value="M_m6A_EcoRV"/>
</dbReference>
<dbReference type="GO" id="GO:0009007">
    <property type="term" value="F:site-specific DNA-methyltransferase (adenine-specific) activity"/>
    <property type="evidence" value="ECO:0007669"/>
    <property type="project" value="UniProtKB-EC"/>
</dbReference>
<dbReference type="GO" id="GO:0006298">
    <property type="term" value="P:mismatch repair"/>
    <property type="evidence" value="ECO:0007669"/>
    <property type="project" value="TreeGrafter"/>
</dbReference>
<evidence type="ECO:0000256" key="5">
    <source>
        <dbReference type="ARBA" id="ARBA00022691"/>
    </source>
</evidence>
<dbReference type="Gene3D" id="1.10.1020.10">
    <property type="entry name" value="Adenine-specific Methyltransferase, Domain 2"/>
    <property type="match status" value="1"/>
</dbReference>
<dbReference type="Pfam" id="PF02086">
    <property type="entry name" value="MethyltransfD12"/>
    <property type="match status" value="1"/>
</dbReference>
<dbReference type="InterPro" id="IPR012327">
    <property type="entry name" value="MeTrfase_D12"/>
</dbReference>
<name>A0A5C4RKM8_PHOLU</name>
<dbReference type="PANTHER" id="PTHR30481:SF2">
    <property type="entry name" value="SITE-SPECIFIC DNA-METHYLTRANSFERASE (ADENINE-SPECIFIC)"/>
    <property type="match status" value="1"/>
</dbReference>
<dbReference type="EC" id="2.1.1.72" evidence="2"/>
<dbReference type="GO" id="GO:0009307">
    <property type="term" value="P:DNA restriction-modification system"/>
    <property type="evidence" value="ECO:0007669"/>
    <property type="project" value="InterPro"/>
</dbReference>
<dbReference type="AlphaFoldDB" id="A0A5C4RKM8"/>
<dbReference type="SUPFAM" id="SSF53335">
    <property type="entry name" value="S-adenosyl-L-methionine-dependent methyltransferases"/>
    <property type="match status" value="1"/>
</dbReference>
<evidence type="ECO:0000256" key="2">
    <source>
        <dbReference type="ARBA" id="ARBA00011900"/>
    </source>
</evidence>
<evidence type="ECO:0000256" key="6">
    <source>
        <dbReference type="ARBA" id="ARBA00047942"/>
    </source>
</evidence>
<dbReference type="EMBL" id="SBIJ01000008">
    <property type="protein sequence ID" value="TNH44147.1"/>
    <property type="molecule type" value="Genomic_DNA"/>
</dbReference>
<dbReference type="RefSeq" id="WP_139655117.1">
    <property type="nucleotide sequence ID" value="NZ_CAWOQH010000210.1"/>
</dbReference>
<protein>
    <recommendedName>
        <fullName evidence="2">site-specific DNA-methyltransferase (adenine-specific)</fullName>
        <ecNumber evidence="2">2.1.1.72</ecNumber>
    </recommendedName>
</protein>
<dbReference type="GO" id="GO:1904047">
    <property type="term" value="F:S-adenosyl-L-methionine binding"/>
    <property type="evidence" value="ECO:0007669"/>
    <property type="project" value="TreeGrafter"/>
</dbReference>
<dbReference type="PIRSF" id="PIRSF000398">
    <property type="entry name" value="M_m6A_EcoRV"/>
    <property type="match status" value="1"/>
</dbReference>
<comment type="caution">
    <text evidence="7">The sequence shown here is derived from an EMBL/GenBank/DDBJ whole genome shotgun (WGS) entry which is preliminary data.</text>
</comment>
<accession>A0A5C4RKM8</accession>
<comment type="catalytic activity">
    <reaction evidence="6">
        <text>a 2'-deoxyadenosine in DNA + S-adenosyl-L-methionine = an N(6)-methyl-2'-deoxyadenosine in DNA + S-adenosyl-L-homocysteine + H(+)</text>
        <dbReference type="Rhea" id="RHEA:15197"/>
        <dbReference type="Rhea" id="RHEA-COMP:12418"/>
        <dbReference type="Rhea" id="RHEA-COMP:12419"/>
        <dbReference type="ChEBI" id="CHEBI:15378"/>
        <dbReference type="ChEBI" id="CHEBI:57856"/>
        <dbReference type="ChEBI" id="CHEBI:59789"/>
        <dbReference type="ChEBI" id="CHEBI:90615"/>
        <dbReference type="ChEBI" id="CHEBI:90616"/>
        <dbReference type="EC" id="2.1.1.72"/>
    </reaction>
</comment>
<reference evidence="7 8" key="1">
    <citation type="submission" date="2019-01" db="EMBL/GenBank/DDBJ databases">
        <title>Draft genome assembly of Photorhabdus luminescens subsp. sonorensis Caborca.</title>
        <authorList>
            <person name="Duong D.A."/>
            <person name="Espinosa-Artiles P."/>
            <person name="Orozco R.A."/>
            <person name="Molnar I."/>
            <person name="Stock P."/>
        </authorList>
    </citation>
    <scope>NUCLEOTIDE SEQUENCE [LARGE SCALE GENOMIC DNA]</scope>
    <source>
        <strain evidence="7 8">Caborca</strain>
    </source>
</reference>
<evidence type="ECO:0000313" key="8">
    <source>
        <dbReference type="Proteomes" id="UP000307592"/>
    </source>
</evidence>
<proteinExistence type="inferred from homology"/>
<organism evidence="7 8">
    <name type="scientific">Photorhabdus luminescens subsp. sonorensis</name>
    <dbReference type="NCBI Taxonomy" id="1173677"/>
    <lineage>
        <taxon>Bacteria</taxon>
        <taxon>Pseudomonadati</taxon>
        <taxon>Pseudomonadota</taxon>
        <taxon>Gammaproteobacteria</taxon>
        <taxon>Enterobacterales</taxon>
        <taxon>Morganellaceae</taxon>
        <taxon>Photorhabdus</taxon>
    </lineage>
</organism>
<dbReference type="GO" id="GO:0032259">
    <property type="term" value="P:methylation"/>
    <property type="evidence" value="ECO:0007669"/>
    <property type="project" value="UniProtKB-KW"/>
</dbReference>
<comment type="similarity">
    <text evidence="1">Belongs to the N(4)/N(6)-methyltransferase family.</text>
</comment>
<keyword evidence="3 7" id="KW-0489">Methyltransferase</keyword>
<dbReference type="InterPro" id="IPR029063">
    <property type="entry name" value="SAM-dependent_MTases_sf"/>
</dbReference>
<gene>
    <name evidence="7" type="ORF">EP164_06815</name>
</gene>
<sequence length="299" mass="34275">MSATPSPLRYPGGKAAIQDMISAIICSNNLAGGHYAEPYAGGGGLALSLLFKQYIHEIHLNDLDRSVWSFWHSILNNTEQFIDKIMATSVTIEEWHKQREIQNNKDNYNDFELGFSSFFLNRTNRSGIILKAGVIGGLEQKSKYSLDCRFNKKGLIDRIKRVEKYKHRIHLYNKDAIDFMNEIDSSMLQKLMLCIDPPYFDKGSLLYTNFYNVEDHKKVSEAILKLKHPWLLTYDNATEINELYSNCNRYTYSLNYSAARKRVGTELLVTQDGILIPDNLGITRVAKKKTVMNKAEITI</sequence>
<dbReference type="Gene3D" id="3.40.50.150">
    <property type="entry name" value="Vaccinia Virus protein VP39"/>
    <property type="match status" value="1"/>
</dbReference>